<dbReference type="KEGG" id="dpd:Deipe_3866"/>
<gene>
    <name evidence="2" type="ordered locus">Deipe_3866</name>
</gene>
<dbReference type="Gene3D" id="3.40.630.30">
    <property type="match status" value="1"/>
</dbReference>
<organism evidence="2 3">
    <name type="scientific">Deinococcus peraridilitoris (strain DSM 19664 / LMG 22246 / CIP 109416 / KR-200)</name>
    <dbReference type="NCBI Taxonomy" id="937777"/>
    <lineage>
        <taxon>Bacteria</taxon>
        <taxon>Thermotogati</taxon>
        <taxon>Deinococcota</taxon>
        <taxon>Deinococci</taxon>
        <taxon>Deinococcales</taxon>
        <taxon>Deinococcaceae</taxon>
        <taxon>Deinococcus</taxon>
    </lineage>
</organism>
<dbReference type="Pfam" id="PF14542">
    <property type="entry name" value="Acetyltransf_CG"/>
    <property type="match status" value="1"/>
</dbReference>
<keyword evidence="2" id="KW-0808">Transferase</keyword>
<dbReference type="Proteomes" id="UP000010467">
    <property type="component" value="Plasmid pDEIPE01"/>
</dbReference>
<dbReference type="OrthoDB" id="9793389at2"/>
<dbReference type="InterPro" id="IPR031165">
    <property type="entry name" value="GNAT_YJDJ"/>
</dbReference>
<dbReference type="InterPro" id="IPR016181">
    <property type="entry name" value="Acyl_CoA_acyltransferase"/>
</dbReference>
<protein>
    <submittedName>
        <fullName evidence="2">Putative acetyltransferase</fullName>
    </submittedName>
</protein>
<reference evidence="3" key="1">
    <citation type="submission" date="2012-03" db="EMBL/GenBank/DDBJ databases">
        <title>Complete sequence of plasmid 1 of Deinococcus peraridilitoris DSM 19664.</title>
        <authorList>
            <person name="Lucas S."/>
            <person name="Copeland A."/>
            <person name="Lapidus A."/>
            <person name="Glavina del Rio T."/>
            <person name="Dalin E."/>
            <person name="Tice H."/>
            <person name="Bruce D."/>
            <person name="Goodwin L."/>
            <person name="Pitluck S."/>
            <person name="Peters L."/>
            <person name="Mikhailova N."/>
            <person name="Lu M."/>
            <person name="Kyrpides N."/>
            <person name="Mavromatis K."/>
            <person name="Ivanova N."/>
            <person name="Brettin T."/>
            <person name="Detter J.C."/>
            <person name="Han C."/>
            <person name="Larimer F."/>
            <person name="Land M."/>
            <person name="Hauser L."/>
            <person name="Markowitz V."/>
            <person name="Cheng J.-F."/>
            <person name="Hugenholtz P."/>
            <person name="Woyke T."/>
            <person name="Wu D."/>
            <person name="Pukall R."/>
            <person name="Steenblock K."/>
            <person name="Brambilla E."/>
            <person name="Klenk H.-P."/>
            <person name="Eisen J.A."/>
        </authorList>
    </citation>
    <scope>NUCLEOTIDE SEQUENCE [LARGE SCALE GENOMIC DNA]</scope>
    <source>
        <strain evidence="3">DSM 19664 / LMG 22246 / CIP 109416 / KR-200</strain>
        <plasmid evidence="3">Plasmid pDEIPE01</plasmid>
    </source>
</reference>
<dbReference type="EMBL" id="CP003383">
    <property type="protein sequence ID" value="AFZ69281.1"/>
    <property type="molecule type" value="Genomic_DNA"/>
</dbReference>
<evidence type="ECO:0000313" key="3">
    <source>
        <dbReference type="Proteomes" id="UP000010467"/>
    </source>
</evidence>
<dbReference type="PANTHER" id="PTHR31435:SF10">
    <property type="entry name" value="BSR4717 PROTEIN"/>
    <property type="match status" value="1"/>
</dbReference>
<dbReference type="CDD" id="cd04301">
    <property type="entry name" value="NAT_SF"/>
    <property type="match status" value="1"/>
</dbReference>
<geneLocation type="plasmid" evidence="2 3">
    <name>pDEIPE01</name>
</geneLocation>
<dbReference type="RefSeq" id="WP_015231183.1">
    <property type="nucleotide sequence ID" value="NC_019789.1"/>
</dbReference>
<dbReference type="AlphaFoldDB" id="L0A604"/>
<dbReference type="GO" id="GO:0016740">
    <property type="term" value="F:transferase activity"/>
    <property type="evidence" value="ECO:0007669"/>
    <property type="project" value="UniProtKB-KW"/>
</dbReference>
<dbReference type="PATRIC" id="fig|937777.3.peg.3877"/>
<name>L0A604_DEIPD</name>
<dbReference type="InterPro" id="IPR045057">
    <property type="entry name" value="Gcn5-rel_NAT"/>
</dbReference>
<evidence type="ECO:0000313" key="2">
    <source>
        <dbReference type="EMBL" id="AFZ69281.1"/>
    </source>
</evidence>
<proteinExistence type="predicted"/>
<feature type="domain" description="N-acetyltransferase" evidence="1">
    <location>
        <begin position="5"/>
        <end position="91"/>
    </location>
</feature>
<dbReference type="PANTHER" id="PTHR31435">
    <property type="entry name" value="PROTEIN NATD1"/>
    <property type="match status" value="1"/>
</dbReference>
<keyword evidence="3" id="KW-1185">Reference proteome</keyword>
<dbReference type="HOGENOM" id="CLU_132888_0_2_0"/>
<keyword evidence="2" id="KW-0614">Plasmid</keyword>
<evidence type="ECO:0000259" key="1">
    <source>
        <dbReference type="PROSITE" id="PS51729"/>
    </source>
</evidence>
<accession>L0A604</accession>
<sequence>MPEVRNNTDQQRYELVHDGELAGFLEYQLISNVVVLPHAEIDDRFEGQGLGSTLARHVLDDARTQGQRVVPACPFMAAFIQRHREYVELVHPRQRAEYGLSDG</sequence>
<dbReference type="PROSITE" id="PS51729">
    <property type="entry name" value="GNAT_YJDJ"/>
    <property type="match status" value="1"/>
</dbReference>
<dbReference type="SUPFAM" id="SSF55729">
    <property type="entry name" value="Acyl-CoA N-acyltransferases (Nat)"/>
    <property type="match status" value="1"/>
</dbReference>